<proteinExistence type="predicted"/>
<evidence type="ECO:0000313" key="2">
    <source>
        <dbReference type="EMBL" id="MST34654.1"/>
    </source>
</evidence>
<dbReference type="EMBL" id="WJHE01001127">
    <property type="protein sequence ID" value="MST34654.1"/>
    <property type="molecule type" value="Genomic_DNA"/>
</dbReference>
<keyword evidence="3" id="KW-1185">Reference proteome</keyword>
<name>A0ABW9QYB0_9ACTN</name>
<organism evidence="2 3">
    <name type="scientific">Acidiferrimicrobium australe</name>
    <dbReference type="NCBI Taxonomy" id="2664430"/>
    <lineage>
        <taxon>Bacteria</taxon>
        <taxon>Bacillati</taxon>
        <taxon>Actinomycetota</taxon>
        <taxon>Acidimicrobiia</taxon>
        <taxon>Acidimicrobiales</taxon>
        <taxon>Acidimicrobiaceae</taxon>
        <taxon>Acidiferrimicrobium</taxon>
    </lineage>
</organism>
<evidence type="ECO:0000256" key="1">
    <source>
        <dbReference type="SAM" id="MobiDB-lite"/>
    </source>
</evidence>
<feature type="region of interest" description="Disordered" evidence="1">
    <location>
        <begin position="139"/>
        <end position="163"/>
    </location>
</feature>
<gene>
    <name evidence="2" type="ORF">GHK86_18235</name>
</gene>
<protein>
    <submittedName>
        <fullName evidence="2">Uncharacterized protein</fullName>
    </submittedName>
</protein>
<accession>A0ABW9QYB0</accession>
<evidence type="ECO:0000313" key="3">
    <source>
        <dbReference type="Proteomes" id="UP000437736"/>
    </source>
</evidence>
<reference evidence="2 3" key="1">
    <citation type="submission" date="2019-11" db="EMBL/GenBank/DDBJ databases">
        <title>Acidiferrimicrobium australis gen. nov., sp. nov., an acidophilic and obligately heterotrophic, member of the Actinobacteria that catalyses dissimilatory oxido- reduction of iron isolated from metal-rich acidic water in Chile.</title>
        <authorList>
            <person name="Gonzalez D."/>
            <person name="Huber K."/>
            <person name="Hedrich S."/>
            <person name="Rojas-Villalobos C."/>
            <person name="Quatrini R."/>
            <person name="Dinamarca M.A."/>
            <person name="Schwarz A."/>
            <person name="Canales C."/>
            <person name="Nancucheo I."/>
        </authorList>
    </citation>
    <scope>NUCLEOTIDE SEQUENCE [LARGE SCALE GENOMIC DNA]</scope>
    <source>
        <strain evidence="2 3">USS-CCA1</strain>
    </source>
</reference>
<feature type="compositionally biased region" description="Low complexity" evidence="1">
    <location>
        <begin position="139"/>
        <end position="153"/>
    </location>
</feature>
<comment type="caution">
    <text evidence="2">The sequence shown here is derived from an EMBL/GenBank/DDBJ whole genome shotgun (WGS) entry which is preliminary data.</text>
</comment>
<dbReference type="Proteomes" id="UP000437736">
    <property type="component" value="Unassembled WGS sequence"/>
</dbReference>
<sequence length="163" mass="16560">MTTGTPDTAAAEARLEELAPGYLAKVRAAAAALAVDAHGGGSVAVEVAAVREAAEFDLDVPTLSMNPVGSYVKEAVKRATSWYLRYLTVQVAGFARSVTSMGEALATQLERLDRVDADQAGELEALRERVAELEAAAAATAAPAGRSANAGTASEGSVGAAGR</sequence>
<feature type="non-terminal residue" evidence="2">
    <location>
        <position position="163"/>
    </location>
</feature>